<evidence type="ECO:0000313" key="1">
    <source>
        <dbReference type="EMBL" id="MXP30768.1"/>
    </source>
</evidence>
<dbReference type="Proteomes" id="UP000446786">
    <property type="component" value="Unassembled WGS sequence"/>
</dbReference>
<dbReference type="Pfam" id="PF10983">
    <property type="entry name" value="DUF2793"/>
    <property type="match status" value="1"/>
</dbReference>
<sequence>MTQPIEFQSTSARHGLPLLFAAQAQKEAIVNEGLLRIDALLHPRVEEQISTPPATAGEGQIWLVGQSPTGAWAGQEDCLASFSGGDWLFLDPTEGMQCYDATRGQILHYSGQWEVPAKPLTPSGGQLVDAEARATLEALIAALVAVGVFPA</sequence>
<dbReference type="InterPro" id="IPR021251">
    <property type="entry name" value="DUF2793"/>
</dbReference>
<gene>
    <name evidence="1" type="ORF">GRI94_02905</name>
    <name evidence="2" type="ORF">GRI94_16995</name>
</gene>
<reference evidence="1 3" key="1">
    <citation type="submission" date="2019-12" db="EMBL/GenBank/DDBJ databases">
        <title>Genomic-based taxomic classification of the family Erythrobacteraceae.</title>
        <authorList>
            <person name="Xu L."/>
        </authorList>
    </citation>
    <scope>NUCLEOTIDE SEQUENCE [LARGE SCALE GENOMIC DNA]</scope>
    <source>
        <strain evidence="1 3">JCM 16677</strain>
    </source>
</reference>
<organism evidence="1 3">
    <name type="scientific">Parerythrobacter jejuensis</name>
    <dbReference type="NCBI Taxonomy" id="795812"/>
    <lineage>
        <taxon>Bacteria</taxon>
        <taxon>Pseudomonadati</taxon>
        <taxon>Pseudomonadota</taxon>
        <taxon>Alphaproteobacteria</taxon>
        <taxon>Sphingomonadales</taxon>
        <taxon>Erythrobacteraceae</taxon>
        <taxon>Parerythrobacter</taxon>
    </lineage>
</organism>
<accession>A0A845AVB4</accession>
<dbReference type="AlphaFoldDB" id="A0A845AVB4"/>
<evidence type="ECO:0000313" key="2">
    <source>
        <dbReference type="EMBL" id="MXP33528.1"/>
    </source>
</evidence>
<dbReference type="RefSeq" id="WP_160778281.1">
    <property type="nucleotide sequence ID" value="NZ_BAAAZF010000001.1"/>
</dbReference>
<dbReference type="EMBL" id="WTYE01000001">
    <property type="protein sequence ID" value="MXP33528.1"/>
    <property type="molecule type" value="Genomic_DNA"/>
</dbReference>
<proteinExistence type="predicted"/>
<name>A0A845AVB4_9SPHN</name>
<dbReference type="OrthoDB" id="564699at2"/>
<protein>
    <submittedName>
        <fullName evidence="1">DUF2793 domain-containing protein</fullName>
    </submittedName>
</protein>
<comment type="caution">
    <text evidence="1">The sequence shown here is derived from an EMBL/GenBank/DDBJ whole genome shotgun (WGS) entry which is preliminary data.</text>
</comment>
<evidence type="ECO:0000313" key="3">
    <source>
        <dbReference type="Proteomes" id="UP000446786"/>
    </source>
</evidence>
<dbReference type="EMBL" id="WTYE01000001">
    <property type="protein sequence ID" value="MXP30768.1"/>
    <property type="molecule type" value="Genomic_DNA"/>
</dbReference>
<keyword evidence="3" id="KW-1185">Reference proteome</keyword>